<protein>
    <submittedName>
        <fullName evidence="13">Signal recognition particle-docking protein FtsY</fullName>
    </submittedName>
</protein>
<evidence type="ECO:0000256" key="8">
    <source>
        <dbReference type="ARBA" id="ARBA00023136"/>
    </source>
</evidence>
<dbReference type="Gene3D" id="3.40.50.300">
    <property type="entry name" value="P-loop containing nucleotide triphosphate hydrolases"/>
    <property type="match status" value="1"/>
</dbReference>
<keyword evidence="3" id="KW-1003">Cell membrane</keyword>
<keyword evidence="5" id="KW-0547">Nucleotide-binding</keyword>
<dbReference type="InterPro" id="IPR027417">
    <property type="entry name" value="P-loop_NTPase"/>
</dbReference>
<dbReference type="EMBL" id="CP032999">
    <property type="protein sequence ID" value="QCI25833.1"/>
    <property type="molecule type" value="Genomic_DNA"/>
</dbReference>
<dbReference type="OrthoDB" id="9804720at2"/>
<evidence type="ECO:0000259" key="11">
    <source>
        <dbReference type="SMART" id="SM00382"/>
    </source>
</evidence>
<dbReference type="GO" id="GO:0005886">
    <property type="term" value="C:plasma membrane"/>
    <property type="evidence" value="ECO:0007669"/>
    <property type="project" value="UniProtKB-SubCell"/>
</dbReference>
<dbReference type="InterPro" id="IPR042101">
    <property type="entry name" value="SRP54_N_sf"/>
</dbReference>
<evidence type="ECO:0000256" key="5">
    <source>
        <dbReference type="ARBA" id="ARBA00022741"/>
    </source>
</evidence>
<dbReference type="SMART" id="SM00962">
    <property type="entry name" value="SRP54"/>
    <property type="match status" value="1"/>
</dbReference>
<evidence type="ECO:0000313" key="13">
    <source>
        <dbReference type="EMBL" id="QCI25833.1"/>
    </source>
</evidence>
<evidence type="ECO:0000256" key="7">
    <source>
        <dbReference type="ARBA" id="ARBA00023134"/>
    </source>
</evidence>
<keyword evidence="7" id="KW-0342">GTP-binding</keyword>
<sequence>MKNNKSIFSWLSFFKKKPSHNITDTNVVLNHQNQCIDNPIGISNQKNNLFFKIKNFFFKNKINDIFFTQLEDKLLKFDFGAEVSRKIINNLIKKYKNRLLENEQDVYFELQNNLFSILNRNYCDKNFISHGIENNLYVILLIGVNGVGKTTVAAKLAYFYKILGKSVALVASDTFRAAAIEQINCWGDKLSIPVFYKSYGSDPSSVIFDSIEFAHDKKIDVLIIDTAGRLHNKVNLMQELQKNVRVIQKKISYAPNEIFLVLDARNGQNSLIQTELFSQKINNITGIILTKLDGTAKGGIIFAILEKFSIPIRYFCNGEKISDFYKFNAKDFIKSMFY</sequence>
<evidence type="ECO:0000256" key="3">
    <source>
        <dbReference type="ARBA" id="ARBA00022475"/>
    </source>
</evidence>
<comment type="subcellular location">
    <subcellularLocation>
        <location evidence="1">Cell membrane</location>
        <topology evidence="1">Peripheral membrane protein</topology>
        <orientation evidence="1">Cytoplasmic side</orientation>
    </subcellularLocation>
</comment>
<dbReference type="FunFam" id="3.40.50.300:FF:000053">
    <property type="entry name" value="Signal recognition particle receptor FtsY"/>
    <property type="match status" value="1"/>
</dbReference>
<dbReference type="InterPro" id="IPR036225">
    <property type="entry name" value="SRP/SRP_N"/>
</dbReference>
<comment type="similarity">
    <text evidence="2">Belongs to the GTP-binding SRP family.</text>
</comment>
<evidence type="ECO:0000256" key="2">
    <source>
        <dbReference type="ARBA" id="ARBA00008531"/>
    </source>
</evidence>
<dbReference type="Gene3D" id="1.20.120.140">
    <property type="entry name" value="Signal recognition particle SRP54, nucleotide-binding domain"/>
    <property type="match status" value="1"/>
</dbReference>
<evidence type="ECO:0000256" key="4">
    <source>
        <dbReference type="ARBA" id="ARBA00022490"/>
    </source>
</evidence>
<dbReference type="SMART" id="SM00382">
    <property type="entry name" value="AAA"/>
    <property type="match status" value="1"/>
</dbReference>
<dbReference type="PANTHER" id="PTHR43134:SF1">
    <property type="entry name" value="SIGNAL RECOGNITION PARTICLE RECEPTOR SUBUNIT ALPHA"/>
    <property type="match status" value="1"/>
</dbReference>
<keyword evidence="4" id="KW-0963">Cytoplasm</keyword>
<dbReference type="AlphaFoldDB" id="A0A4D6YCB7"/>
<dbReference type="Pfam" id="PF00448">
    <property type="entry name" value="SRP54"/>
    <property type="match status" value="1"/>
</dbReference>
<dbReference type="RefSeq" id="WP_158350232.1">
    <property type="nucleotide sequence ID" value="NZ_CP032999.1"/>
</dbReference>
<keyword evidence="6" id="KW-0378">Hydrolase</keyword>
<name>A0A4D6YCB7_9GAMM</name>
<evidence type="ECO:0000256" key="6">
    <source>
        <dbReference type="ARBA" id="ARBA00022801"/>
    </source>
</evidence>
<dbReference type="NCBIfam" id="TIGR00064">
    <property type="entry name" value="ftsY"/>
    <property type="match status" value="1"/>
</dbReference>
<dbReference type="GO" id="GO:0005525">
    <property type="term" value="F:GTP binding"/>
    <property type="evidence" value="ECO:0007669"/>
    <property type="project" value="UniProtKB-KW"/>
</dbReference>
<evidence type="ECO:0000256" key="10">
    <source>
        <dbReference type="ARBA" id="ARBA00048027"/>
    </source>
</evidence>
<dbReference type="InterPro" id="IPR000897">
    <property type="entry name" value="SRP54_GTPase_dom"/>
</dbReference>
<dbReference type="GO" id="GO:0003924">
    <property type="term" value="F:GTPase activity"/>
    <property type="evidence" value="ECO:0007669"/>
    <property type="project" value="TreeGrafter"/>
</dbReference>
<keyword evidence="9" id="KW-0675">Receptor</keyword>
<reference evidence="13 14" key="1">
    <citation type="submission" date="2018-10" db="EMBL/GenBank/DDBJ databases">
        <title>Comparative functional genomics of the obligate endosymbiont Buchnera aphidicola.</title>
        <authorList>
            <person name="Chong R.A."/>
        </authorList>
    </citation>
    <scope>NUCLEOTIDE SEQUENCE [LARGE SCALE GENOMIC DNA]</scope>
    <source>
        <strain evidence="13 14">Ska</strain>
    </source>
</reference>
<proteinExistence type="inferred from homology"/>
<dbReference type="GO" id="GO:0005737">
    <property type="term" value="C:cytoplasm"/>
    <property type="evidence" value="ECO:0007669"/>
    <property type="project" value="UniProtKB-ARBA"/>
</dbReference>
<gene>
    <name evidence="13" type="primary">ftsY</name>
    <name evidence="13" type="ORF">D9V78_00110</name>
</gene>
<evidence type="ECO:0000313" key="14">
    <source>
        <dbReference type="Proteomes" id="UP000298685"/>
    </source>
</evidence>
<dbReference type="SUPFAM" id="SSF52540">
    <property type="entry name" value="P-loop containing nucleoside triphosphate hydrolases"/>
    <property type="match status" value="1"/>
</dbReference>
<dbReference type="InterPro" id="IPR004390">
    <property type="entry name" value="SR_rcpt_FtsY"/>
</dbReference>
<dbReference type="InterPro" id="IPR013822">
    <property type="entry name" value="Signal_recog_particl_SRP54_hlx"/>
</dbReference>
<dbReference type="Pfam" id="PF02881">
    <property type="entry name" value="SRP54_N"/>
    <property type="match status" value="1"/>
</dbReference>
<dbReference type="GO" id="GO:0006614">
    <property type="term" value="P:SRP-dependent cotranslational protein targeting to membrane"/>
    <property type="evidence" value="ECO:0007669"/>
    <property type="project" value="InterPro"/>
</dbReference>
<feature type="domain" description="AAA+ ATPase" evidence="11">
    <location>
        <begin position="135"/>
        <end position="316"/>
    </location>
</feature>
<evidence type="ECO:0000259" key="12">
    <source>
        <dbReference type="SMART" id="SM00962"/>
    </source>
</evidence>
<dbReference type="PANTHER" id="PTHR43134">
    <property type="entry name" value="SIGNAL RECOGNITION PARTICLE RECEPTOR SUBUNIT ALPHA"/>
    <property type="match status" value="1"/>
</dbReference>
<evidence type="ECO:0000256" key="9">
    <source>
        <dbReference type="ARBA" id="ARBA00023170"/>
    </source>
</evidence>
<organism evidence="13 14">
    <name type="scientific">Buchnera aphidicola</name>
    <name type="common">Sarucallis kahawaluokalani</name>
    <dbReference type="NCBI Taxonomy" id="1241878"/>
    <lineage>
        <taxon>Bacteria</taxon>
        <taxon>Pseudomonadati</taxon>
        <taxon>Pseudomonadota</taxon>
        <taxon>Gammaproteobacteria</taxon>
        <taxon>Enterobacterales</taxon>
        <taxon>Erwiniaceae</taxon>
        <taxon>Buchnera</taxon>
    </lineage>
</organism>
<dbReference type="GO" id="GO:0005047">
    <property type="term" value="F:signal recognition particle binding"/>
    <property type="evidence" value="ECO:0007669"/>
    <property type="project" value="TreeGrafter"/>
</dbReference>
<feature type="domain" description="SRP54-type proteins GTP-binding" evidence="12">
    <location>
        <begin position="136"/>
        <end position="338"/>
    </location>
</feature>
<dbReference type="Proteomes" id="UP000298685">
    <property type="component" value="Chromosome"/>
</dbReference>
<accession>A0A4D6YCB7</accession>
<keyword evidence="8" id="KW-0472">Membrane</keyword>
<evidence type="ECO:0000256" key="1">
    <source>
        <dbReference type="ARBA" id="ARBA00004413"/>
    </source>
</evidence>
<comment type="catalytic activity">
    <reaction evidence="10">
        <text>GTP + H2O = GDP + phosphate + H(+)</text>
        <dbReference type="Rhea" id="RHEA:19669"/>
        <dbReference type="ChEBI" id="CHEBI:15377"/>
        <dbReference type="ChEBI" id="CHEBI:15378"/>
        <dbReference type="ChEBI" id="CHEBI:37565"/>
        <dbReference type="ChEBI" id="CHEBI:43474"/>
        <dbReference type="ChEBI" id="CHEBI:58189"/>
        <dbReference type="EC" id="3.6.5.4"/>
    </reaction>
</comment>
<dbReference type="InterPro" id="IPR003593">
    <property type="entry name" value="AAA+_ATPase"/>
</dbReference>
<dbReference type="SUPFAM" id="SSF47364">
    <property type="entry name" value="Domain of the SRP/SRP receptor G-proteins"/>
    <property type="match status" value="1"/>
</dbReference>